<dbReference type="RefSeq" id="WP_149400639.1">
    <property type="nucleotide sequence ID" value="NZ_BIXY01000012.1"/>
</dbReference>
<evidence type="ECO:0000256" key="1">
    <source>
        <dbReference type="SAM" id="MobiDB-lite"/>
    </source>
</evidence>
<comment type="caution">
    <text evidence="2">The sequence shown here is derived from an EMBL/GenBank/DDBJ whole genome shotgun (WGS) entry which is preliminary data.</text>
</comment>
<dbReference type="EMBL" id="BIXY01000012">
    <property type="protein sequence ID" value="GCF07626.1"/>
    <property type="molecule type" value="Genomic_DNA"/>
</dbReference>
<name>A0A5A5T8X5_9CHLR</name>
<reference evidence="2 3" key="1">
    <citation type="submission" date="2019-01" db="EMBL/GenBank/DDBJ databases">
        <title>Draft genome sequence of Dictyobacter sp. Uno17.</title>
        <authorList>
            <person name="Wang C.M."/>
            <person name="Zheng Y."/>
            <person name="Sakai Y."/>
            <person name="Abe K."/>
            <person name="Yokota A."/>
            <person name="Yabe S."/>
        </authorList>
    </citation>
    <scope>NUCLEOTIDE SEQUENCE [LARGE SCALE GENOMIC DNA]</scope>
    <source>
        <strain evidence="2 3">Uno17</strain>
    </source>
</reference>
<proteinExistence type="predicted"/>
<feature type="compositionally biased region" description="Pro residues" evidence="1">
    <location>
        <begin position="91"/>
        <end position="100"/>
    </location>
</feature>
<feature type="compositionally biased region" description="Low complexity" evidence="1">
    <location>
        <begin position="50"/>
        <end position="70"/>
    </location>
</feature>
<protein>
    <submittedName>
        <fullName evidence="2">Uncharacterized protein</fullName>
    </submittedName>
</protein>
<keyword evidence="3" id="KW-1185">Reference proteome</keyword>
<organism evidence="2 3">
    <name type="scientific">Dictyobacter arantiisoli</name>
    <dbReference type="NCBI Taxonomy" id="2014874"/>
    <lineage>
        <taxon>Bacteria</taxon>
        <taxon>Bacillati</taxon>
        <taxon>Chloroflexota</taxon>
        <taxon>Ktedonobacteria</taxon>
        <taxon>Ktedonobacterales</taxon>
        <taxon>Dictyobacteraceae</taxon>
        <taxon>Dictyobacter</taxon>
    </lineage>
</organism>
<sequence>MPITRRRRVNPPEQPEQNNPVAERTEQAAGSAASENATETSQAVEGQGQTAPATAAPAPASTPHAPAFPAAQPPVTPVLNHERTDTAEPVAPAPTAPAPTPRSVRHERHEFTPTIESGRRTARGELFRRPPQAPVQQPVAPAASPAPLQPPSHEITLPLGNLLHLAYNPSYTGSSEARSTLLQKLASESKEGGRARCWSCGSLAITYDRWSTLSKSFGDVGVAVCEICGVWSVL</sequence>
<feature type="compositionally biased region" description="Polar residues" evidence="1">
    <location>
        <begin position="33"/>
        <end position="49"/>
    </location>
</feature>
<dbReference type="AlphaFoldDB" id="A0A5A5T8X5"/>
<evidence type="ECO:0000313" key="2">
    <source>
        <dbReference type="EMBL" id="GCF07626.1"/>
    </source>
</evidence>
<dbReference type="Proteomes" id="UP000322530">
    <property type="component" value="Unassembled WGS sequence"/>
</dbReference>
<gene>
    <name evidence="2" type="ORF">KDI_11900</name>
</gene>
<feature type="region of interest" description="Disordered" evidence="1">
    <location>
        <begin position="1"/>
        <end position="105"/>
    </location>
</feature>
<accession>A0A5A5T8X5</accession>
<dbReference type="OrthoDB" id="154845at2"/>
<evidence type="ECO:0000313" key="3">
    <source>
        <dbReference type="Proteomes" id="UP000322530"/>
    </source>
</evidence>